<dbReference type="SMART" id="SM00345">
    <property type="entry name" value="HTH_GNTR"/>
    <property type="match status" value="1"/>
</dbReference>
<evidence type="ECO:0000313" key="7">
    <source>
        <dbReference type="Proteomes" id="UP000466431"/>
    </source>
</evidence>
<dbReference type="AlphaFoldDB" id="A0A7I7RR75"/>
<reference evidence="6 7" key="1">
    <citation type="journal article" date="2019" name="Emerg. Microbes Infect.">
        <title>Comprehensive subspecies identification of 175 nontuberculous mycobacteria species based on 7547 genomic profiles.</title>
        <authorList>
            <person name="Matsumoto Y."/>
            <person name="Kinjo T."/>
            <person name="Motooka D."/>
            <person name="Nabeya D."/>
            <person name="Jung N."/>
            <person name="Uechi K."/>
            <person name="Horii T."/>
            <person name="Iida T."/>
            <person name="Fujita J."/>
            <person name="Nakamura S."/>
        </authorList>
    </citation>
    <scope>NUCLEOTIDE SEQUENCE [LARGE SCALE GENOMIC DNA]</scope>
    <source>
        <strain evidence="6 7">JCM 18439</strain>
    </source>
</reference>
<organism evidence="6 7">
    <name type="scientific">Mycolicibacterium celeriflavum</name>
    <name type="common">Mycobacterium celeriflavum</name>
    <dbReference type="NCBI Taxonomy" id="1249101"/>
    <lineage>
        <taxon>Bacteria</taxon>
        <taxon>Bacillati</taxon>
        <taxon>Actinomycetota</taxon>
        <taxon>Actinomycetes</taxon>
        <taxon>Mycobacteriales</taxon>
        <taxon>Mycobacteriaceae</taxon>
        <taxon>Mycolicibacterium</taxon>
    </lineage>
</organism>
<proteinExistence type="predicted"/>
<dbReference type="KEGG" id="mcee:MCEL_46600"/>
<dbReference type="InterPro" id="IPR036388">
    <property type="entry name" value="WH-like_DNA-bd_sf"/>
</dbReference>
<dbReference type="GO" id="GO:0003677">
    <property type="term" value="F:DNA binding"/>
    <property type="evidence" value="ECO:0007669"/>
    <property type="project" value="UniProtKB-KW"/>
</dbReference>
<evidence type="ECO:0000256" key="4">
    <source>
        <dbReference type="SAM" id="MobiDB-lite"/>
    </source>
</evidence>
<keyword evidence="2" id="KW-0238">DNA-binding</keyword>
<feature type="domain" description="HTH gntR-type" evidence="5">
    <location>
        <begin position="18"/>
        <end position="88"/>
    </location>
</feature>
<dbReference type="Gene3D" id="1.20.120.530">
    <property type="entry name" value="GntR ligand-binding domain-like"/>
    <property type="match status" value="1"/>
</dbReference>
<dbReference type="GO" id="GO:0003700">
    <property type="term" value="F:DNA-binding transcription factor activity"/>
    <property type="evidence" value="ECO:0007669"/>
    <property type="project" value="InterPro"/>
</dbReference>
<dbReference type="EMBL" id="AP022591">
    <property type="protein sequence ID" value="BBY46365.1"/>
    <property type="molecule type" value="Genomic_DNA"/>
</dbReference>
<dbReference type="SMART" id="SM00895">
    <property type="entry name" value="FCD"/>
    <property type="match status" value="1"/>
</dbReference>
<feature type="region of interest" description="Disordered" evidence="4">
    <location>
        <begin position="1"/>
        <end position="22"/>
    </location>
</feature>
<evidence type="ECO:0000259" key="5">
    <source>
        <dbReference type="PROSITE" id="PS50949"/>
    </source>
</evidence>
<dbReference type="InterPro" id="IPR011711">
    <property type="entry name" value="GntR_C"/>
</dbReference>
<gene>
    <name evidence="6" type="ORF">MCEL_46600</name>
</gene>
<accession>A0A7I7RR75</accession>
<dbReference type="PANTHER" id="PTHR43537">
    <property type="entry name" value="TRANSCRIPTIONAL REGULATOR, GNTR FAMILY"/>
    <property type="match status" value="1"/>
</dbReference>
<dbReference type="CDD" id="cd07377">
    <property type="entry name" value="WHTH_GntR"/>
    <property type="match status" value="1"/>
</dbReference>
<dbReference type="Pfam" id="PF00392">
    <property type="entry name" value="GntR"/>
    <property type="match status" value="1"/>
</dbReference>
<dbReference type="InterPro" id="IPR000524">
    <property type="entry name" value="Tscrpt_reg_HTH_GntR"/>
</dbReference>
<evidence type="ECO:0000256" key="1">
    <source>
        <dbReference type="ARBA" id="ARBA00023015"/>
    </source>
</evidence>
<dbReference type="SUPFAM" id="SSF48008">
    <property type="entry name" value="GntR ligand-binding domain-like"/>
    <property type="match status" value="1"/>
</dbReference>
<keyword evidence="7" id="KW-1185">Reference proteome</keyword>
<evidence type="ECO:0000313" key="6">
    <source>
        <dbReference type="EMBL" id="BBY46365.1"/>
    </source>
</evidence>
<evidence type="ECO:0000256" key="2">
    <source>
        <dbReference type="ARBA" id="ARBA00023125"/>
    </source>
</evidence>
<dbReference type="PRINTS" id="PR00035">
    <property type="entry name" value="HTHGNTR"/>
</dbReference>
<dbReference type="PROSITE" id="PS50949">
    <property type="entry name" value="HTH_GNTR"/>
    <property type="match status" value="1"/>
</dbReference>
<sequence length="258" mass="27727">MANRSTVDAVPGAEGGKSGKPKQIAQAMRELIIATGLDEGDLLGTEADLLEKFGVSRPSLREALRILEADGLISVVRGALGGVIVHRPDQRMTARAAALVLQSRSVPLADVFDASVVIEPAAARMVASSRSHRRAAAQLRESVIQQKRTVNDALACTNAIIKFHSDIVALSGNQTLQLICEMLNEVIVRAVADVQQRTREQPVAARRRITRDHEALCDLIEAGDGEGAQAHWNAHMAGLRRALLGERGSSVVDLNHHL</sequence>
<dbReference type="Proteomes" id="UP000466431">
    <property type="component" value="Chromosome"/>
</dbReference>
<dbReference type="Gene3D" id="1.10.10.10">
    <property type="entry name" value="Winged helix-like DNA-binding domain superfamily/Winged helix DNA-binding domain"/>
    <property type="match status" value="1"/>
</dbReference>
<dbReference type="InterPro" id="IPR008920">
    <property type="entry name" value="TF_FadR/GntR_C"/>
</dbReference>
<dbReference type="Pfam" id="PF07729">
    <property type="entry name" value="FCD"/>
    <property type="match status" value="1"/>
</dbReference>
<protein>
    <submittedName>
        <fullName evidence="6">GntR family transcriptional regulator</fullName>
    </submittedName>
</protein>
<dbReference type="PANTHER" id="PTHR43537:SF24">
    <property type="entry name" value="GLUCONATE OPERON TRANSCRIPTIONAL REPRESSOR"/>
    <property type="match status" value="1"/>
</dbReference>
<name>A0A7I7RR75_MYCCF</name>
<dbReference type="InterPro" id="IPR036390">
    <property type="entry name" value="WH_DNA-bd_sf"/>
</dbReference>
<keyword evidence="3" id="KW-0804">Transcription</keyword>
<keyword evidence="1" id="KW-0805">Transcription regulation</keyword>
<evidence type="ECO:0000256" key="3">
    <source>
        <dbReference type="ARBA" id="ARBA00023163"/>
    </source>
</evidence>
<dbReference type="SUPFAM" id="SSF46785">
    <property type="entry name" value="Winged helix' DNA-binding domain"/>
    <property type="match status" value="1"/>
</dbReference>